<protein>
    <recommendedName>
        <fullName evidence="5">Oxygen sensor histidine kinase NreB</fullName>
        <ecNumber evidence="4">2.7.13.3</ecNumber>
    </recommendedName>
    <alternativeName>
        <fullName evidence="15">Nitrogen regulation protein B</fullName>
    </alternativeName>
</protein>
<evidence type="ECO:0000256" key="4">
    <source>
        <dbReference type="ARBA" id="ARBA00012438"/>
    </source>
</evidence>
<dbReference type="PROSITE" id="PS50109">
    <property type="entry name" value="HIS_KIN"/>
    <property type="match status" value="1"/>
</dbReference>
<dbReference type="PANTHER" id="PTHR24421:SF62">
    <property type="entry name" value="SENSORY TRANSDUCTION HISTIDINE KINASE"/>
    <property type="match status" value="1"/>
</dbReference>
<dbReference type="EC" id="2.7.13.3" evidence="4"/>
<comment type="function">
    <text evidence="14">Member of the two-component regulatory system NreB/NreC involved in the control of dissimilatory nitrate/nitrite reduction in response to oxygen. NreB functions as a direct oxygen sensor histidine kinase which is autophosphorylated, in the absence of oxygen, probably at the conserved histidine residue, and transfers its phosphate group probably to a conserved aspartate residue of NreC. NreB/NreC activates the expression of the nitrate (narGHJI) and nitrite (nir) reductase operons, as well as the putative nitrate transporter gene narT.</text>
</comment>
<keyword evidence="9" id="KW-0479">Metal-binding</keyword>
<evidence type="ECO:0000256" key="13">
    <source>
        <dbReference type="ARBA" id="ARBA00023014"/>
    </source>
</evidence>
<comment type="cofactor">
    <cofactor evidence="2">
        <name>[4Fe-4S] cluster</name>
        <dbReference type="ChEBI" id="CHEBI:49883"/>
    </cofactor>
</comment>
<keyword evidence="12" id="KW-0902">Two-component regulatory system</keyword>
<sequence length="260" mass="27573">MVVAPPAVAAIAAAVFVHMRRQADRQRQLIDDLIRTRRELAATERREGTLAERQRLSMEIHDTLAQGLSSQQMLLQAADRVWAADPEAAHRHVRTAASITERNLAKARRFVHDLTPADLADGDSLEEALRALAARASQESVDLVVRCHVVGTPALPLPDRVASALLRIAQGALANVREHAGATTATLTLTHLGDQVVLDVADDGSGFHAPPAGAPAARARGHGLPAMHARARQLGGTLTIESAPGEGTVLSAAMPLEPQP</sequence>
<proteinExistence type="predicted"/>
<evidence type="ECO:0000256" key="6">
    <source>
        <dbReference type="ARBA" id="ARBA00022485"/>
    </source>
</evidence>
<dbReference type="EMBL" id="BAAASD010000002">
    <property type="protein sequence ID" value="GAA2327936.1"/>
    <property type="molecule type" value="Genomic_DNA"/>
</dbReference>
<keyword evidence="13" id="KW-0411">Iron-sulfur</keyword>
<dbReference type="InterPro" id="IPR036890">
    <property type="entry name" value="HATPase_C_sf"/>
</dbReference>
<name>A0ABP5SC36_9ACTN</name>
<dbReference type="Gene3D" id="3.30.565.10">
    <property type="entry name" value="Histidine kinase-like ATPase, C-terminal domain"/>
    <property type="match status" value="1"/>
</dbReference>
<dbReference type="InterPro" id="IPR011712">
    <property type="entry name" value="Sig_transdc_His_kin_sub3_dim/P"/>
</dbReference>
<dbReference type="SUPFAM" id="SSF55874">
    <property type="entry name" value="ATPase domain of HSP90 chaperone/DNA topoisomerase II/histidine kinase"/>
    <property type="match status" value="1"/>
</dbReference>
<evidence type="ECO:0000313" key="18">
    <source>
        <dbReference type="EMBL" id="GAA2327936.1"/>
    </source>
</evidence>
<keyword evidence="7" id="KW-0963">Cytoplasm</keyword>
<dbReference type="Pfam" id="PF07730">
    <property type="entry name" value="HisKA_3"/>
    <property type="match status" value="1"/>
</dbReference>
<comment type="catalytic activity">
    <reaction evidence="1">
        <text>ATP + protein L-histidine = ADP + protein N-phospho-L-histidine.</text>
        <dbReference type="EC" id="2.7.13.3"/>
    </reaction>
</comment>
<evidence type="ECO:0000256" key="9">
    <source>
        <dbReference type="ARBA" id="ARBA00022723"/>
    </source>
</evidence>
<keyword evidence="8" id="KW-0808">Transferase</keyword>
<comment type="caution">
    <text evidence="18">The sequence shown here is derived from an EMBL/GenBank/DDBJ whole genome shotgun (WGS) entry which is preliminary data.</text>
</comment>
<keyword evidence="11" id="KW-0408">Iron</keyword>
<dbReference type="PANTHER" id="PTHR24421">
    <property type="entry name" value="NITRATE/NITRITE SENSOR PROTEIN NARX-RELATED"/>
    <property type="match status" value="1"/>
</dbReference>
<evidence type="ECO:0000256" key="2">
    <source>
        <dbReference type="ARBA" id="ARBA00001966"/>
    </source>
</evidence>
<dbReference type="CDD" id="cd16917">
    <property type="entry name" value="HATPase_UhpB-NarQ-NarX-like"/>
    <property type="match status" value="1"/>
</dbReference>
<feature type="region of interest" description="Disordered" evidence="16">
    <location>
        <begin position="241"/>
        <end position="260"/>
    </location>
</feature>
<dbReference type="InterPro" id="IPR003594">
    <property type="entry name" value="HATPase_dom"/>
</dbReference>
<organism evidence="18 19">
    <name type="scientific">Streptomyces cuspidosporus</name>
    <dbReference type="NCBI Taxonomy" id="66882"/>
    <lineage>
        <taxon>Bacteria</taxon>
        <taxon>Bacillati</taxon>
        <taxon>Actinomycetota</taxon>
        <taxon>Actinomycetes</taxon>
        <taxon>Kitasatosporales</taxon>
        <taxon>Streptomycetaceae</taxon>
        <taxon>Streptomyces</taxon>
    </lineage>
</organism>
<evidence type="ECO:0000256" key="10">
    <source>
        <dbReference type="ARBA" id="ARBA00022777"/>
    </source>
</evidence>
<evidence type="ECO:0000256" key="11">
    <source>
        <dbReference type="ARBA" id="ARBA00023004"/>
    </source>
</evidence>
<feature type="domain" description="Histidine kinase" evidence="17">
    <location>
        <begin position="55"/>
        <end position="258"/>
    </location>
</feature>
<evidence type="ECO:0000259" key="17">
    <source>
        <dbReference type="PROSITE" id="PS50109"/>
    </source>
</evidence>
<gene>
    <name evidence="18" type="ORF">GCM10010246_07540</name>
</gene>
<keyword evidence="19" id="KW-1185">Reference proteome</keyword>
<keyword evidence="10" id="KW-0418">Kinase</keyword>
<dbReference type="InterPro" id="IPR050482">
    <property type="entry name" value="Sensor_HK_TwoCompSys"/>
</dbReference>
<dbReference type="InterPro" id="IPR004358">
    <property type="entry name" value="Sig_transdc_His_kin-like_C"/>
</dbReference>
<dbReference type="Pfam" id="PF02518">
    <property type="entry name" value="HATPase_c"/>
    <property type="match status" value="1"/>
</dbReference>
<evidence type="ECO:0000313" key="19">
    <source>
        <dbReference type="Proteomes" id="UP001500253"/>
    </source>
</evidence>
<reference evidence="19" key="1">
    <citation type="journal article" date="2019" name="Int. J. Syst. Evol. Microbiol.">
        <title>The Global Catalogue of Microorganisms (GCM) 10K type strain sequencing project: providing services to taxonomists for standard genome sequencing and annotation.</title>
        <authorList>
            <consortium name="The Broad Institute Genomics Platform"/>
            <consortium name="The Broad Institute Genome Sequencing Center for Infectious Disease"/>
            <person name="Wu L."/>
            <person name="Ma J."/>
        </authorList>
    </citation>
    <scope>NUCLEOTIDE SEQUENCE [LARGE SCALE GENOMIC DNA]</scope>
    <source>
        <strain evidence="19">JCM 4316</strain>
    </source>
</reference>
<comment type="subcellular location">
    <subcellularLocation>
        <location evidence="3">Cytoplasm</location>
    </subcellularLocation>
</comment>
<dbReference type="Gene3D" id="1.20.5.1930">
    <property type="match status" value="1"/>
</dbReference>
<accession>A0ABP5SC36</accession>
<evidence type="ECO:0000256" key="5">
    <source>
        <dbReference type="ARBA" id="ARBA00017322"/>
    </source>
</evidence>
<evidence type="ECO:0000256" key="1">
    <source>
        <dbReference type="ARBA" id="ARBA00000085"/>
    </source>
</evidence>
<evidence type="ECO:0000256" key="8">
    <source>
        <dbReference type="ARBA" id="ARBA00022679"/>
    </source>
</evidence>
<dbReference type="PRINTS" id="PR00344">
    <property type="entry name" value="BCTRLSENSOR"/>
</dbReference>
<keyword evidence="6" id="KW-0004">4Fe-4S</keyword>
<evidence type="ECO:0000256" key="3">
    <source>
        <dbReference type="ARBA" id="ARBA00004496"/>
    </source>
</evidence>
<evidence type="ECO:0000256" key="7">
    <source>
        <dbReference type="ARBA" id="ARBA00022490"/>
    </source>
</evidence>
<evidence type="ECO:0000256" key="12">
    <source>
        <dbReference type="ARBA" id="ARBA00023012"/>
    </source>
</evidence>
<dbReference type="InterPro" id="IPR005467">
    <property type="entry name" value="His_kinase_dom"/>
</dbReference>
<evidence type="ECO:0000256" key="14">
    <source>
        <dbReference type="ARBA" id="ARBA00024827"/>
    </source>
</evidence>
<dbReference type="Proteomes" id="UP001500253">
    <property type="component" value="Unassembled WGS sequence"/>
</dbReference>
<evidence type="ECO:0000256" key="15">
    <source>
        <dbReference type="ARBA" id="ARBA00030800"/>
    </source>
</evidence>
<evidence type="ECO:0000256" key="16">
    <source>
        <dbReference type="SAM" id="MobiDB-lite"/>
    </source>
</evidence>